<proteinExistence type="predicted"/>
<keyword evidence="1" id="KW-0812">Transmembrane</keyword>
<dbReference type="Proteomes" id="UP000679179">
    <property type="component" value="Unassembled WGS sequence"/>
</dbReference>
<keyword evidence="1" id="KW-0472">Membrane</keyword>
<sequence length="132" mass="15266">MKINKYSVFVLLLLNILLFFQVSLIIVNYRKDINNQKTSEKIVNLDTKNKQTDIETVLYVLSKDIKDARIIKINDNAGGTDVTLNLNMEFDRLITVMKFFEDNHIKISSCEFNYNQNSLSCSVILHCEGNKL</sequence>
<accession>A0A919RYL9</accession>
<evidence type="ECO:0000313" key="2">
    <source>
        <dbReference type="EMBL" id="GIM27958.1"/>
    </source>
</evidence>
<organism evidence="2 3">
    <name type="scientific">Clostridium polyendosporum</name>
    <dbReference type="NCBI Taxonomy" id="69208"/>
    <lineage>
        <taxon>Bacteria</taxon>
        <taxon>Bacillati</taxon>
        <taxon>Bacillota</taxon>
        <taxon>Clostridia</taxon>
        <taxon>Eubacteriales</taxon>
        <taxon>Clostridiaceae</taxon>
        <taxon>Clostridium</taxon>
    </lineage>
</organism>
<keyword evidence="3" id="KW-1185">Reference proteome</keyword>
<feature type="transmembrane region" description="Helical" evidence="1">
    <location>
        <begin position="6"/>
        <end position="27"/>
    </location>
</feature>
<gene>
    <name evidence="2" type="ORF">CPJCM30710_06240</name>
</gene>
<evidence type="ECO:0000256" key="1">
    <source>
        <dbReference type="SAM" id="Phobius"/>
    </source>
</evidence>
<name>A0A919RYL9_9CLOT</name>
<protein>
    <submittedName>
        <fullName evidence="2">Uncharacterized protein</fullName>
    </submittedName>
</protein>
<keyword evidence="1" id="KW-1133">Transmembrane helix</keyword>
<comment type="caution">
    <text evidence="2">The sequence shown here is derived from an EMBL/GenBank/DDBJ whole genome shotgun (WGS) entry which is preliminary data.</text>
</comment>
<dbReference type="AlphaFoldDB" id="A0A919RYL9"/>
<dbReference type="EMBL" id="BOPZ01000003">
    <property type="protein sequence ID" value="GIM27958.1"/>
    <property type="molecule type" value="Genomic_DNA"/>
</dbReference>
<dbReference type="RefSeq" id="WP_212902707.1">
    <property type="nucleotide sequence ID" value="NZ_BOPZ01000003.1"/>
</dbReference>
<reference evidence="2" key="1">
    <citation type="submission" date="2021-03" db="EMBL/GenBank/DDBJ databases">
        <title>Taxonomic study of Clostridium polyendosporum from meadow-gley soil under rice.</title>
        <authorList>
            <person name="Kobayashi H."/>
            <person name="Tanizawa Y."/>
            <person name="Yagura M."/>
        </authorList>
    </citation>
    <scope>NUCLEOTIDE SEQUENCE</scope>
    <source>
        <strain evidence="2">JCM 30710</strain>
    </source>
</reference>
<evidence type="ECO:0000313" key="3">
    <source>
        <dbReference type="Proteomes" id="UP000679179"/>
    </source>
</evidence>